<feature type="region of interest" description="Disordered" evidence="1">
    <location>
        <begin position="1"/>
        <end position="100"/>
    </location>
</feature>
<dbReference type="Proteomes" id="UP001558652">
    <property type="component" value="Unassembled WGS sequence"/>
</dbReference>
<feature type="compositionally biased region" description="Basic and acidic residues" evidence="1">
    <location>
        <begin position="90"/>
        <end position="100"/>
    </location>
</feature>
<sequence>MTTELLSTESVEVSLRRASEGPPRHRLPLQVPSSSSRRHEPHPDERAGRSGCRKSGTSHCDQDIPVYSASTGGHLKNPRSSVIERSTTLNEHKENVLGVA</sequence>
<reference evidence="2 3" key="1">
    <citation type="submission" date="2024-07" db="EMBL/GenBank/DDBJ databases">
        <title>Chromosome-level genome assembly of the water stick insect Ranatra chinensis (Heteroptera: Nepidae).</title>
        <authorList>
            <person name="Liu X."/>
        </authorList>
    </citation>
    <scope>NUCLEOTIDE SEQUENCE [LARGE SCALE GENOMIC DNA]</scope>
    <source>
        <strain evidence="2">Cailab_2021Rc</strain>
        <tissue evidence="2">Muscle</tissue>
    </source>
</reference>
<comment type="caution">
    <text evidence="2">The sequence shown here is derived from an EMBL/GenBank/DDBJ whole genome shotgun (WGS) entry which is preliminary data.</text>
</comment>
<gene>
    <name evidence="2" type="ORF">AAG570_007562</name>
</gene>
<feature type="compositionally biased region" description="Polar residues" evidence="1">
    <location>
        <begin position="1"/>
        <end position="11"/>
    </location>
</feature>
<keyword evidence="3" id="KW-1185">Reference proteome</keyword>
<protein>
    <submittedName>
        <fullName evidence="2">Uncharacterized protein</fullName>
    </submittedName>
</protein>
<organism evidence="2 3">
    <name type="scientific">Ranatra chinensis</name>
    <dbReference type="NCBI Taxonomy" id="642074"/>
    <lineage>
        <taxon>Eukaryota</taxon>
        <taxon>Metazoa</taxon>
        <taxon>Ecdysozoa</taxon>
        <taxon>Arthropoda</taxon>
        <taxon>Hexapoda</taxon>
        <taxon>Insecta</taxon>
        <taxon>Pterygota</taxon>
        <taxon>Neoptera</taxon>
        <taxon>Paraneoptera</taxon>
        <taxon>Hemiptera</taxon>
        <taxon>Heteroptera</taxon>
        <taxon>Panheteroptera</taxon>
        <taxon>Nepomorpha</taxon>
        <taxon>Nepidae</taxon>
        <taxon>Ranatrinae</taxon>
        <taxon>Ranatra</taxon>
    </lineage>
</organism>
<evidence type="ECO:0000256" key="1">
    <source>
        <dbReference type="SAM" id="MobiDB-lite"/>
    </source>
</evidence>
<accession>A0ABD0Y986</accession>
<proteinExistence type="predicted"/>
<feature type="compositionally biased region" description="Basic and acidic residues" evidence="1">
    <location>
        <begin position="37"/>
        <end position="48"/>
    </location>
</feature>
<feature type="compositionally biased region" description="Basic and acidic residues" evidence="1">
    <location>
        <begin position="14"/>
        <end position="23"/>
    </location>
</feature>
<dbReference type="AlphaFoldDB" id="A0ABD0Y986"/>
<dbReference type="EMBL" id="JBFDAA010000020">
    <property type="protein sequence ID" value="KAL1115533.1"/>
    <property type="molecule type" value="Genomic_DNA"/>
</dbReference>
<evidence type="ECO:0000313" key="3">
    <source>
        <dbReference type="Proteomes" id="UP001558652"/>
    </source>
</evidence>
<feature type="compositionally biased region" description="Polar residues" evidence="1">
    <location>
        <begin position="78"/>
        <end position="89"/>
    </location>
</feature>
<evidence type="ECO:0000313" key="2">
    <source>
        <dbReference type="EMBL" id="KAL1115533.1"/>
    </source>
</evidence>
<name>A0ABD0Y986_9HEMI</name>